<organism evidence="2 3">
    <name type="scientific">Actinacidiphila paucisporea</name>
    <dbReference type="NCBI Taxonomy" id="310782"/>
    <lineage>
        <taxon>Bacteria</taxon>
        <taxon>Bacillati</taxon>
        <taxon>Actinomycetota</taxon>
        <taxon>Actinomycetes</taxon>
        <taxon>Kitasatosporales</taxon>
        <taxon>Streptomycetaceae</taxon>
        <taxon>Actinacidiphila</taxon>
    </lineage>
</organism>
<proteinExistence type="predicted"/>
<protein>
    <recommendedName>
        <fullName evidence="1">VOC domain-containing protein</fullName>
    </recommendedName>
</protein>
<gene>
    <name evidence="2" type="ORF">SAMN05216499_10781</name>
</gene>
<name>A0A1M7EU22_9ACTN</name>
<dbReference type="OrthoDB" id="9793039at2"/>
<sequence length="269" mass="28323">MLTNDYAPGTPNWVDLGSRDVTAAAAFYGDLFGWQFQSAGPEMGDYGMFQRDGETVAALGPLQDEHAQPAWTIYFHTPDADATTKAVEQAGGSVRFPPMAVAEQGRLAGYSDPSGAEFAVWEPGTTAGLDRVGDGGLCWTELYTTDAAKAKQFYGAVFDWDYEDMPLPGDAGSYVVASRSGGGRQGSHAGIMQLGTDMLPEGTSYWQPYFSVADVDGTVAKTVARGGAVLMPGTDMAGVGRLALLRDPEGAFFSLLHAADPQVPVSPGS</sequence>
<dbReference type="RefSeq" id="WP_073497714.1">
    <property type="nucleotide sequence ID" value="NZ_FRBI01000007.1"/>
</dbReference>
<dbReference type="InterPro" id="IPR037523">
    <property type="entry name" value="VOC_core"/>
</dbReference>
<dbReference type="SUPFAM" id="SSF54593">
    <property type="entry name" value="Glyoxalase/Bleomycin resistance protein/Dihydroxybiphenyl dioxygenase"/>
    <property type="match status" value="2"/>
</dbReference>
<dbReference type="PANTHER" id="PTHR33993:SF10">
    <property type="entry name" value="CONSERVED PROTEIN"/>
    <property type="match status" value="1"/>
</dbReference>
<evidence type="ECO:0000259" key="1">
    <source>
        <dbReference type="PROSITE" id="PS51819"/>
    </source>
</evidence>
<dbReference type="Gene3D" id="3.10.180.10">
    <property type="entry name" value="2,3-Dihydroxybiphenyl 1,2-Dioxygenase, domain 1"/>
    <property type="match status" value="2"/>
</dbReference>
<dbReference type="PROSITE" id="PS51819">
    <property type="entry name" value="VOC"/>
    <property type="match status" value="2"/>
</dbReference>
<dbReference type="InterPro" id="IPR004360">
    <property type="entry name" value="Glyas_Fos-R_dOase_dom"/>
</dbReference>
<evidence type="ECO:0000313" key="3">
    <source>
        <dbReference type="Proteomes" id="UP000184111"/>
    </source>
</evidence>
<dbReference type="AlphaFoldDB" id="A0A1M7EU22"/>
<dbReference type="PANTHER" id="PTHR33993">
    <property type="entry name" value="GLYOXALASE-RELATED"/>
    <property type="match status" value="1"/>
</dbReference>
<dbReference type="Proteomes" id="UP000184111">
    <property type="component" value="Unassembled WGS sequence"/>
</dbReference>
<dbReference type="EMBL" id="FRBI01000007">
    <property type="protein sequence ID" value="SHL95088.1"/>
    <property type="molecule type" value="Genomic_DNA"/>
</dbReference>
<dbReference type="Pfam" id="PF00903">
    <property type="entry name" value="Glyoxalase"/>
    <property type="match status" value="2"/>
</dbReference>
<dbReference type="InterPro" id="IPR052164">
    <property type="entry name" value="Anthracycline_SecMetBiosynth"/>
</dbReference>
<feature type="domain" description="VOC" evidence="1">
    <location>
        <begin position="136"/>
        <end position="258"/>
    </location>
</feature>
<feature type="domain" description="VOC" evidence="1">
    <location>
        <begin position="10"/>
        <end position="123"/>
    </location>
</feature>
<accession>A0A1M7EU22</accession>
<dbReference type="CDD" id="cd07247">
    <property type="entry name" value="SgaA_N_like"/>
    <property type="match status" value="2"/>
</dbReference>
<dbReference type="InterPro" id="IPR029068">
    <property type="entry name" value="Glyas_Bleomycin-R_OHBP_Dase"/>
</dbReference>
<reference evidence="2 3" key="1">
    <citation type="submission" date="2016-11" db="EMBL/GenBank/DDBJ databases">
        <authorList>
            <person name="Jaros S."/>
            <person name="Januszkiewicz K."/>
            <person name="Wedrychowicz H."/>
        </authorList>
    </citation>
    <scope>NUCLEOTIDE SEQUENCE [LARGE SCALE GENOMIC DNA]</scope>
    <source>
        <strain evidence="2 3">CGMCC 4.2025</strain>
    </source>
</reference>
<evidence type="ECO:0000313" key="2">
    <source>
        <dbReference type="EMBL" id="SHL95088.1"/>
    </source>
</evidence>
<keyword evidence="3" id="KW-1185">Reference proteome</keyword>